<dbReference type="GO" id="GO:0005634">
    <property type="term" value="C:nucleus"/>
    <property type="evidence" value="ECO:0007669"/>
    <property type="project" value="UniProtKB-SubCell"/>
</dbReference>
<sequence length="187" mass="21960">MPLIQVELNDLTRDLNLSKESAQLLGSRIREKCLLAPETTFYWYRDPAESDQDWKAIAKANNIPIQTAYGWIRRAGEQRKKRGGRRFTKVREEHVEMIVDYVQENPLVTLKEIAVSSNSADSTSAERAWLMYEDYCRQELEINNNAIQYDRLQRFHSYIVYRTKIRDINDLQQRITDAIATIDEAML</sequence>
<name>A0AAE1KYY8_PETCI</name>
<dbReference type="SUPFAM" id="SSF46689">
    <property type="entry name" value="Homeodomain-like"/>
    <property type="match status" value="1"/>
</dbReference>
<gene>
    <name evidence="2" type="ORF">Pcinc_005561</name>
</gene>
<dbReference type="Proteomes" id="UP001286313">
    <property type="component" value="Unassembled WGS sequence"/>
</dbReference>
<accession>A0AAE1KYY8</accession>
<dbReference type="AlphaFoldDB" id="A0AAE1KYY8"/>
<evidence type="ECO:0000313" key="2">
    <source>
        <dbReference type="EMBL" id="KAK3890481.1"/>
    </source>
</evidence>
<dbReference type="EMBL" id="JAWQEG010000415">
    <property type="protein sequence ID" value="KAK3890481.1"/>
    <property type="molecule type" value="Genomic_DNA"/>
</dbReference>
<evidence type="ECO:0000313" key="3">
    <source>
        <dbReference type="Proteomes" id="UP001286313"/>
    </source>
</evidence>
<proteinExistence type="predicted"/>
<reference evidence="2" key="1">
    <citation type="submission" date="2023-10" db="EMBL/GenBank/DDBJ databases">
        <title>Genome assemblies of two species of porcelain crab, Petrolisthes cinctipes and Petrolisthes manimaculis (Anomura: Porcellanidae).</title>
        <authorList>
            <person name="Angst P."/>
        </authorList>
    </citation>
    <scope>NUCLEOTIDE SEQUENCE</scope>
    <source>
        <strain evidence="2">PB745_01</strain>
        <tissue evidence="2">Gill</tissue>
    </source>
</reference>
<dbReference type="InterPro" id="IPR009057">
    <property type="entry name" value="Homeodomain-like_sf"/>
</dbReference>
<evidence type="ECO:0000256" key="1">
    <source>
        <dbReference type="ARBA" id="ARBA00004123"/>
    </source>
</evidence>
<comment type="caution">
    <text evidence="2">The sequence shown here is derived from an EMBL/GenBank/DDBJ whole genome shotgun (WGS) entry which is preliminary data.</text>
</comment>
<protein>
    <submittedName>
        <fullName evidence="2">Uncharacterized protein</fullName>
    </submittedName>
</protein>
<comment type="subcellular location">
    <subcellularLocation>
        <location evidence="1">Nucleus</location>
    </subcellularLocation>
</comment>
<keyword evidence="3" id="KW-1185">Reference proteome</keyword>
<organism evidence="2 3">
    <name type="scientific">Petrolisthes cinctipes</name>
    <name type="common">Flat porcelain crab</name>
    <dbReference type="NCBI Taxonomy" id="88211"/>
    <lineage>
        <taxon>Eukaryota</taxon>
        <taxon>Metazoa</taxon>
        <taxon>Ecdysozoa</taxon>
        <taxon>Arthropoda</taxon>
        <taxon>Crustacea</taxon>
        <taxon>Multicrustacea</taxon>
        <taxon>Malacostraca</taxon>
        <taxon>Eumalacostraca</taxon>
        <taxon>Eucarida</taxon>
        <taxon>Decapoda</taxon>
        <taxon>Pleocyemata</taxon>
        <taxon>Anomura</taxon>
        <taxon>Galatheoidea</taxon>
        <taxon>Porcellanidae</taxon>
        <taxon>Petrolisthes</taxon>
    </lineage>
</organism>